<dbReference type="Proteomes" id="UP001293593">
    <property type="component" value="Unassembled WGS sequence"/>
</dbReference>
<keyword evidence="2" id="KW-1185">Reference proteome</keyword>
<dbReference type="Pfam" id="PF06522">
    <property type="entry name" value="B12D"/>
    <property type="match status" value="1"/>
</dbReference>
<accession>A0AAE1ITG4</accession>
<proteinExistence type="predicted"/>
<reference evidence="1" key="1">
    <citation type="submission" date="2023-10" db="EMBL/GenBank/DDBJ databases">
        <title>Chromosome-level genome of the transformable northern wattle, Acacia crassicarpa.</title>
        <authorList>
            <person name="Massaro I."/>
            <person name="Sinha N.R."/>
            <person name="Poethig S."/>
            <person name="Leichty A.R."/>
        </authorList>
    </citation>
    <scope>NUCLEOTIDE SEQUENCE</scope>
    <source>
        <strain evidence="1">Acra3RX</strain>
        <tissue evidence="1">Leaf</tissue>
    </source>
</reference>
<evidence type="ECO:0000313" key="1">
    <source>
        <dbReference type="EMBL" id="KAK4257115.1"/>
    </source>
</evidence>
<dbReference type="PANTHER" id="PTHR33417">
    <property type="entry name" value="G-BOX BINDING PROTEIN"/>
    <property type="match status" value="1"/>
</dbReference>
<sequence length="73" mass="8297">MGFAVSICGVQSIHSLCYNPEVRLKKKDRLAGVLENEAEGKKYAEHAVRKFVRNRAPEIMPSINFFFADPTRN</sequence>
<protein>
    <submittedName>
        <fullName evidence="1">Uncharacterized protein</fullName>
    </submittedName>
</protein>
<gene>
    <name evidence="1" type="ORF">QN277_006747</name>
</gene>
<dbReference type="InterPro" id="IPR010530">
    <property type="entry name" value="B12D"/>
</dbReference>
<dbReference type="EMBL" id="JAWXYG010000012">
    <property type="protein sequence ID" value="KAK4257115.1"/>
    <property type="molecule type" value="Genomic_DNA"/>
</dbReference>
<comment type="caution">
    <text evidence="1">The sequence shown here is derived from an EMBL/GenBank/DDBJ whole genome shotgun (WGS) entry which is preliminary data.</text>
</comment>
<evidence type="ECO:0000313" key="2">
    <source>
        <dbReference type="Proteomes" id="UP001293593"/>
    </source>
</evidence>
<organism evidence="1 2">
    <name type="scientific">Acacia crassicarpa</name>
    <name type="common">northern wattle</name>
    <dbReference type="NCBI Taxonomy" id="499986"/>
    <lineage>
        <taxon>Eukaryota</taxon>
        <taxon>Viridiplantae</taxon>
        <taxon>Streptophyta</taxon>
        <taxon>Embryophyta</taxon>
        <taxon>Tracheophyta</taxon>
        <taxon>Spermatophyta</taxon>
        <taxon>Magnoliopsida</taxon>
        <taxon>eudicotyledons</taxon>
        <taxon>Gunneridae</taxon>
        <taxon>Pentapetalae</taxon>
        <taxon>rosids</taxon>
        <taxon>fabids</taxon>
        <taxon>Fabales</taxon>
        <taxon>Fabaceae</taxon>
        <taxon>Caesalpinioideae</taxon>
        <taxon>mimosoid clade</taxon>
        <taxon>Acacieae</taxon>
        <taxon>Acacia</taxon>
    </lineage>
</organism>
<dbReference type="AlphaFoldDB" id="A0AAE1ITG4"/>
<name>A0AAE1ITG4_9FABA</name>